<reference evidence="2 3" key="1">
    <citation type="submission" date="2019-07" db="EMBL/GenBank/DDBJ databases">
        <title>De Novo Assembly of kiwifruit Actinidia rufa.</title>
        <authorList>
            <person name="Sugita-Konishi S."/>
            <person name="Sato K."/>
            <person name="Mori E."/>
            <person name="Abe Y."/>
            <person name="Kisaki G."/>
            <person name="Hamano K."/>
            <person name="Suezawa K."/>
            <person name="Otani M."/>
            <person name="Fukuda T."/>
            <person name="Manabe T."/>
            <person name="Gomi K."/>
            <person name="Tabuchi M."/>
            <person name="Akimitsu K."/>
            <person name="Kataoka I."/>
        </authorList>
    </citation>
    <scope>NUCLEOTIDE SEQUENCE [LARGE SCALE GENOMIC DNA]</scope>
    <source>
        <strain evidence="3">cv. Fuchu</strain>
    </source>
</reference>
<evidence type="ECO:0000313" key="3">
    <source>
        <dbReference type="Proteomes" id="UP000585474"/>
    </source>
</evidence>
<dbReference type="EMBL" id="BJWL01000014">
    <property type="protein sequence ID" value="GFZ01155.1"/>
    <property type="molecule type" value="Genomic_DNA"/>
</dbReference>
<dbReference type="InterPro" id="IPR008546">
    <property type="entry name" value="VAN3-bd-like_auxin_canal"/>
</dbReference>
<dbReference type="Pfam" id="PF05703">
    <property type="entry name" value="Auxin_canalis"/>
    <property type="match status" value="1"/>
</dbReference>
<sequence>MEGGDYWGWKRNSFRPNSFRWAENAEEGDEELKTMVSALPVIPQPQTPKEPMEFLSRSWSLSASEISKALAQKQKPFDDIFWYWKDLVPTF</sequence>
<proteinExistence type="predicted"/>
<evidence type="ECO:0000313" key="2">
    <source>
        <dbReference type="EMBL" id="GFZ01155.1"/>
    </source>
</evidence>
<protein>
    <submittedName>
        <fullName evidence="2">Auxin canalization protein</fullName>
    </submittedName>
</protein>
<feature type="domain" description="VAN3-binding protein-like auxin canalisation" evidence="1">
    <location>
        <begin position="45"/>
        <end position="74"/>
    </location>
</feature>
<dbReference type="OrthoDB" id="1744177at2759"/>
<dbReference type="Proteomes" id="UP000585474">
    <property type="component" value="Unassembled WGS sequence"/>
</dbReference>
<gene>
    <name evidence="2" type="ORF">Acr_14g0007900</name>
</gene>
<name>A0A7J0FR10_9ERIC</name>
<organism evidence="2 3">
    <name type="scientific">Actinidia rufa</name>
    <dbReference type="NCBI Taxonomy" id="165716"/>
    <lineage>
        <taxon>Eukaryota</taxon>
        <taxon>Viridiplantae</taxon>
        <taxon>Streptophyta</taxon>
        <taxon>Embryophyta</taxon>
        <taxon>Tracheophyta</taxon>
        <taxon>Spermatophyta</taxon>
        <taxon>Magnoliopsida</taxon>
        <taxon>eudicotyledons</taxon>
        <taxon>Gunneridae</taxon>
        <taxon>Pentapetalae</taxon>
        <taxon>asterids</taxon>
        <taxon>Ericales</taxon>
        <taxon>Actinidiaceae</taxon>
        <taxon>Actinidia</taxon>
    </lineage>
</organism>
<keyword evidence="3" id="KW-1185">Reference proteome</keyword>
<comment type="caution">
    <text evidence="2">The sequence shown here is derived from an EMBL/GenBank/DDBJ whole genome shotgun (WGS) entry which is preliminary data.</text>
</comment>
<accession>A0A7J0FR10</accession>
<evidence type="ECO:0000259" key="1">
    <source>
        <dbReference type="Pfam" id="PF05703"/>
    </source>
</evidence>
<dbReference type="AlphaFoldDB" id="A0A7J0FR10"/>